<dbReference type="Proteomes" id="UP000192511">
    <property type="component" value="Unassembled WGS sequence"/>
</dbReference>
<evidence type="ECO:0000313" key="2">
    <source>
        <dbReference type="Proteomes" id="UP000192511"/>
    </source>
</evidence>
<comment type="caution">
    <text evidence="1">The sequence shown here is derived from an EMBL/GenBank/DDBJ whole genome shotgun (WGS) entry which is preliminary data.</text>
</comment>
<name>A0AAX0WUS6_9GAMM</name>
<sequence length="63" mass="6903">MDAALWCSKIKALRLNLANFKQPLVKVGWHDKSDFLLDLSIIADSGSEKGVAPIFQGAFISKV</sequence>
<gene>
    <name evidence="1" type="ORF">A6J39_007145</name>
</gene>
<evidence type="ECO:0000313" key="1">
    <source>
        <dbReference type="EMBL" id="PNL61006.1"/>
    </source>
</evidence>
<dbReference type="AlphaFoldDB" id="A0AAX0WUS6"/>
<accession>A0AAX0WUS6</accession>
<organism evidence="1 2">
    <name type="scientific">Legionella anisa</name>
    <dbReference type="NCBI Taxonomy" id="28082"/>
    <lineage>
        <taxon>Bacteria</taxon>
        <taxon>Pseudomonadati</taxon>
        <taxon>Pseudomonadota</taxon>
        <taxon>Gammaproteobacteria</taxon>
        <taxon>Legionellales</taxon>
        <taxon>Legionellaceae</taxon>
        <taxon>Legionella</taxon>
    </lineage>
</organism>
<keyword evidence="2" id="KW-1185">Reference proteome</keyword>
<dbReference type="EMBL" id="NBTX02000004">
    <property type="protein sequence ID" value="PNL61006.1"/>
    <property type="molecule type" value="Genomic_DNA"/>
</dbReference>
<protein>
    <submittedName>
        <fullName evidence="1">Uncharacterized protein</fullName>
    </submittedName>
</protein>
<proteinExistence type="predicted"/>
<reference evidence="1" key="1">
    <citation type="submission" date="2017-12" db="EMBL/GenBank/DDBJ databases">
        <title>FDA dAtabase for Regulatory Grade micrObial Sequences (FDA-ARGOS): Supporting development and validation of Infectious Disease Dx tests.</title>
        <authorList>
            <person name="Kerrigan L."/>
            <person name="Tallon L.J."/>
            <person name="Sadzewicz L."/>
            <person name="Sengamalay N."/>
            <person name="Ott S."/>
            <person name="Godinez A."/>
            <person name="Nagaraj S."/>
            <person name="Vavikolanu K."/>
            <person name="Vyas G."/>
            <person name="Nadendla S."/>
            <person name="Aluvathingal J."/>
            <person name="Sichtig H."/>
        </authorList>
    </citation>
    <scope>NUCLEOTIDE SEQUENCE [LARGE SCALE GENOMIC DNA]</scope>
    <source>
        <strain evidence="1">FDAARGOS_200</strain>
    </source>
</reference>